<gene>
    <name evidence="2" type="ORF">MHIP_47800</name>
</gene>
<sequence>MKLSRIGSAAAALMAMATLLAPPSSAAGMQLGNYDLWTNRYTQASWFWFISTCTPDKNPDCIRVAARPRLKFYAYYESRTYLVDGRYTFTVDVPDGLRCWGHNMPTRETYSWDATTLLGTIDSKFDVGCNNGPPGTQFWTFKLQRL</sequence>
<evidence type="ECO:0000313" key="3">
    <source>
        <dbReference type="Proteomes" id="UP000465304"/>
    </source>
</evidence>
<evidence type="ECO:0000313" key="2">
    <source>
        <dbReference type="EMBL" id="GFH04297.1"/>
    </source>
</evidence>
<dbReference type="EMBL" id="BLLB01000002">
    <property type="protein sequence ID" value="GFH04297.1"/>
    <property type="molecule type" value="Genomic_DNA"/>
</dbReference>
<dbReference type="Proteomes" id="UP000465304">
    <property type="component" value="Unassembled WGS sequence"/>
</dbReference>
<feature type="chain" id="PRO_5029694683" description="Secreted protein" evidence="1">
    <location>
        <begin position="27"/>
        <end position="146"/>
    </location>
</feature>
<name>A0A7I9ZU94_9MYCO</name>
<protein>
    <recommendedName>
        <fullName evidence="4">Secreted protein</fullName>
    </recommendedName>
</protein>
<proteinExistence type="predicted"/>
<evidence type="ECO:0008006" key="4">
    <source>
        <dbReference type="Google" id="ProtNLM"/>
    </source>
</evidence>
<dbReference type="AlphaFoldDB" id="A0A7I9ZU94"/>
<dbReference type="RefSeq" id="WP_163893023.1">
    <property type="nucleotide sequence ID" value="NZ_BLLB01000002.1"/>
</dbReference>
<evidence type="ECO:0000256" key="1">
    <source>
        <dbReference type="SAM" id="SignalP"/>
    </source>
</evidence>
<comment type="caution">
    <text evidence="2">The sequence shown here is derived from an EMBL/GenBank/DDBJ whole genome shotgun (WGS) entry which is preliminary data.</text>
</comment>
<accession>A0A7I9ZU94</accession>
<keyword evidence="3" id="KW-1185">Reference proteome</keyword>
<keyword evidence="1" id="KW-0732">Signal</keyword>
<organism evidence="2 3">
    <name type="scientific">Mycolicibacterium hippocampi</name>
    <dbReference type="NCBI Taxonomy" id="659824"/>
    <lineage>
        <taxon>Bacteria</taxon>
        <taxon>Bacillati</taxon>
        <taxon>Actinomycetota</taxon>
        <taxon>Actinomycetes</taxon>
        <taxon>Mycobacteriales</taxon>
        <taxon>Mycobacteriaceae</taxon>
        <taxon>Mycolicibacterium</taxon>
    </lineage>
</organism>
<feature type="signal peptide" evidence="1">
    <location>
        <begin position="1"/>
        <end position="26"/>
    </location>
</feature>
<reference evidence="2 3" key="1">
    <citation type="journal article" date="2019" name="Emerg. Microbes Infect.">
        <title>Comprehensive subspecies identification of 175 nontuberculous mycobacteria species based on 7547 genomic profiles.</title>
        <authorList>
            <person name="Matsumoto Y."/>
            <person name="Kinjo T."/>
            <person name="Motooka D."/>
            <person name="Nabeya D."/>
            <person name="Jung N."/>
            <person name="Uechi K."/>
            <person name="Horii T."/>
            <person name="Iida T."/>
            <person name="Fujita J."/>
            <person name="Nakamura S."/>
        </authorList>
    </citation>
    <scope>NUCLEOTIDE SEQUENCE [LARGE SCALE GENOMIC DNA]</scope>
    <source>
        <strain evidence="2 3">JCM 30996</strain>
    </source>
</reference>